<evidence type="ECO:0000313" key="1">
    <source>
        <dbReference type="EMBL" id="MCL2913447.1"/>
    </source>
</evidence>
<keyword evidence="2" id="KW-1185">Reference proteome</keyword>
<evidence type="ECO:0008006" key="3">
    <source>
        <dbReference type="Google" id="ProtNLM"/>
    </source>
</evidence>
<accession>A0ABT0N6I0</accession>
<sequence>MKNQIPCPDCQKPIPVDTELLLRGHEFICGHCGLQLALAPTSRPMVAGVYTQFERLLDKQQSHQSR</sequence>
<reference evidence="1 2" key="1">
    <citation type="submission" date="2022-01" db="EMBL/GenBank/DDBJ databases">
        <title>Whole genome-based taxonomy of the Shewanellaceae.</title>
        <authorList>
            <person name="Martin-Rodriguez A.J."/>
        </authorList>
    </citation>
    <scope>NUCLEOTIDE SEQUENCE [LARGE SCALE GENOMIC DNA]</scope>
    <source>
        <strain evidence="1 2">DSM 21332</strain>
    </source>
</reference>
<organism evidence="1 2">
    <name type="scientific">Shewanella corallii</name>
    <dbReference type="NCBI Taxonomy" id="560080"/>
    <lineage>
        <taxon>Bacteria</taxon>
        <taxon>Pseudomonadati</taxon>
        <taxon>Pseudomonadota</taxon>
        <taxon>Gammaproteobacteria</taxon>
        <taxon>Alteromonadales</taxon>
        <taxon>Shewanellaceae</taxon>
        <taxon>Shewanella</taxon>
    </lineage>
</organism>
<name>A0ABT0N6I0_9GAMM</name>
<gene>
    <name evidence="1" type="ORF">L2725_06545</name>
</gene>
<evidence type="ECO:0000313" key="2">
    <source>
        <dbReference type="Proteomes" id="UP001202831"/>
    </source>
</evidence>
<proteinExistence type="predicted"/>
<dbReference type="EMBL" id="JAKIKT010000002">
    <property type="protein sequence ID" value="MCL2913447.1"/>
    <property type="molecule type" value="Genomic_DNA"/>
</dbReference>
<protein>
    <recommendedName>
        <fullName evidence="3">Transcription factor zinc-finger domain-containing protein</fullName>
    </recommendedName>
</protein>
<dbReference type="Proteomes" id="UP001202831">
    <property type="component" value="Unassembled WGS sequence"/>
</dbReference>
<comment type="caution">
    <text evidence="1">The sequence shown here is derived from an EMBL/GenBank/DDBJ whole genome shotgun (WGS) entry which is preliminary data.</text>
</comment>
<dbReference type="RefSeq" id="WP_249248211.1">
    <property type="nucleotide sequence ID" value="NZ_JAKIKT010000002.1"/>
</dbReference>